<dbReference type="EMBL" id="DXGE01000024">
    <property type="protein sequence ID" value="HIW85929.1"/>
    <property type="molecule type" value="Genomic_DNA"/>
</dbReference>
<feature type="transmembrane region" description="Helical" evidence="7">
    <location>
        <begin position="45"/>
        <end position="64"/>
    </location>
</feature>
<sequence>MDYLLLSVGDSIDRVFYGFDIAVFEFFAGIQNSFFTVLAKFFTSFGDEAFVIPMVIVGIVLMLFKKTRKYGFALVFAILVGTIVTNVIAKPAVLRIRPYNTLQDIDWYWQAYLGAGALSEADYSFPSGHTTAAFEIAVSMFLVFRSDGKKKIAWVFPVLAVCTMGSRVYLMVHYATDVLGGMIIGTLSGIAGYFIMKGLMYLIANVKPFTALQKLDLAKLGFLKWSSGRGGAAVVTVAVIGIFLYSFIPVLSEGGEDTVRCAYNEEYDCYNAARVDDADYPPIDGKEYCKIHWNQLAGE</sequence>
<keyword evidence="2" id="KW-1003">Cell membrane</keyword>
<name>A0A9D1RDY9_9FIRM</name>
<feature type="transmembrane region" description="Helical" evidence="7">
    <location>
        <begin position="178"/>
        <end position="204"/>
    </location>
</feature>
<accession>A0A9D1RDY9</accession>
<feature type="transmembrane region" description="Helical" evidence="7">
    <location>
        <begin position="70"/>
        <end position="89"/>
    </location>
</feature>
<evidence type="ECO:0000256" key="2">
    <source>
        <dbReference type="ARBA" id="ARBA00022475"/>
    </source>
</evidence>
<dbReference type="Gene3D" id="1.20.144.10">
    <property type="entry name" value="Phosphatidic acid phosphatase type 2/haloperoxidase"/>
    <property type="match status" value="1"/>
</dbReference>
<keyword evidence="3 7" id="KW-0812">Transmembrane</keyword>
<evidence type="ECO:0000313" key="10">
    <source>
        <dbReference type="Proteomes" id="UP000824205"/>
    </source>
</evidence>
<dbReference type="GO" id="GO:0016787">
    <property type="term" value="F:hydrolase activity"/>
    <property type="evidence" value="ECO:0007669"/>
    <property type="project" value="UniProtKB-KW"/>
</dbReference>
<comment type="caution">
    <text evidence="9">The sequence shown here is derived from an EMBL/GenBank/DDBJ whole genome shotgun (WGS) entry which is preliminary data.</text>
</comment>
<gene>
    <name evidence="9" type="ORF">IAA48_05480</name>
</gene>
<organism evidence="9 10">
    <name type="scientific">Candidatus Eubacterium faecipullorum</name>
    <dbReference type="NCBI Taxonomy" id="2838571"/>
    <lineage>
        <taxon>Bacteria</taxon>
        <taxon>Bacillati</taxon>
        <taxon>Bacillota</taxon>
        <taxon>Clostridia</taxon>
        <taxon>Eubacteriales</taxon>
        <taxon>Eubacteriaceae</taxon>
        <taxon>Eubacterium</taxon>
    </lineage>
</organism>
<evidence type="ECO:0000256" key="4">
    <source>
        <dbReference type="ARBA" id="ARBA00022801"/>
    </source>
</evidence>
<dbReference type="CDD" id="cd03392">
    <property type="entry name" value="PAP2_like_2"/>
    <property type="match status" value="1"/>
</dbReference>
<dbReference type="GO" id="GO:0005886">
    <property type="term" value="C:plasma membrane"/>
    <property type="evidence" value="ECO:0007669"/>
    <property type="project" value="UniProtKB-SubCell"/>
</dbReference>
<dbReference type="PANTHER" id="PTHR14969">
    <property type="entry name" value="SPHINGOSINE-1-PHOSPHATE PHOSPHOHYDROLASE"/>
    <property type="match status" value="1"/>
</dbReference>
<reference evidence="9" key="1">
    <citation type="journal article" date="2021" name="PeerJ">
        <title>Extensive microbial diversity within the chicken gut microbiome revealed by metagenomics and culture.</title>
        <authorList>
            <person name="Gilroy R."/>
            <person name="Ravi A."/>
            <person name="Getino M."/>
            <person name="Pursley I."/>
            <person name="Horton D.L."/>
            <person name="Alikhan N.F."/>
            <person name="Baker D."/>
            <person name="Gharbi K."/>
            <person name="Hall N."/>
            <person name="Watson M."/>
            <person name="Adriaenssens E.M."/>
            <person name="Foster-Nyarko E."/>
            <person name="Jarju S."/>
            <person name="Secka A."/>
            <person name="Antonio M."/>
            <person name="Oren A."/>
            <person name="Chaudhuri R.R."/>
            <person name="La Ragione R."/>
            <person name="Hildebrand F."/>
            <person name="Pallen M.J."/>
        </authorList>
    </citation>
    <scope>NUCLEOTIDE SEQUENCE</scope>
    <source>
        <strain evidence="9">421</strain>
    </source>
</reference>
<evidence type="ECO:0000256" key="7">
    <source>
        <dbReference type="SAM" id="Phobius"/>
    </source>
</evidence>
<dbReference type="Proteomes" id="UP000824205">
    <property type="component" value="Unassembled WGS sequence"/>
</dbReference>
<keyword evidence="6 7" id="KW-0472">Membrane</keyword>
<evidence type="ECO:0000256" key="1">
    <source>
        <dbReference type="ARBA" id="ARBA00004651"/>
    </source>
</evidence>
<protein>
    <submittedName>
        <fullName evidence="9">Phosphatase PAP2 family protein</fullName>
    </submittedName>
</protein>
<feature type="domain" description="Phosphatidic acid phosphatase type 2/haloperoxidase" evidence="8">
    <location>
        <begin position="70"/>
        <end position="193"/>
    </location>
</feature>
<dbReference type="AlphaFoldDB" id="A0A9D1RDY9"/>
<dbReference type="InterPro" id="IPR036938">
    <property type="entry name" value="PAP2/HPO_sf"/>
</dbReference>
<evidence type="ECO:0000256" key="5">
    <source>
        <dbReference type="ARBA" id="ARBA00022989"/>
    </source>
</evidence>
<evidence type="ECO:0000256" key="6">
    <source>
        <dbReference type="ARBA" id="ARBA00023136"/>
    </source>
</evidence>
<dbReference type="SMART" id="SM00014">
    <property type="entry name" value="acidPPc"/>
    <property type="match status" value="1"/>
</dbReference>
<dbReference type="SUPFAM" id="SSF48317">
    <property type="entry name" value="Acid phosphatase/Vanadium-dependent haloperoxidase"/>
    <property type="match status" value="1"/>
</dbReference>
<reference evidence="9" key="2">
    <citation type="submission" date="2021-04" db="EMBL/GenBank/DDBJ databases">
        <authorList>
            <person name="Gilroy R."/>
        </authorList>
    </citation>
    <scope>NUCLEOTIDE SEQUENCE</scope>
    <source>
        <strain evidence="9">421</strain>
    </source>
</reference>
<dbReference type="PANTHER" id="PTHR14969:SF62">
    <property type="entry name" value="DECAPRENYLPHOSPHORYL-5-PHOSPHORIBOSE PHOSPHATASE RV3807C-RELATED"/>
    <property type="match status" value="1"/>
</dbReference>
<proteinExistence type="predicted"/>
<evidence type="ECO:0000313" key="9">
    <source>
        <dbReference type="EMBL" id="HIW85929.1"/>
    </source>
</evidence>
<evidence type="ECO:0000259" key="8">
    <source>
        <dbReference type="SMART" id="SM00014"/>
    </source>
</evidence>
<feature type="transmembrane region" description="Helical" evidence="7">
    <location>
        <begin position="152"/>
        <end position="172"/>
    </location>
</feature>
<evidence type="ECO:0000256" key="3">
    <source>
        <dbReference type="ARBA" id="ARBA00022692"/>
    </source>
</evidence>
<comment type="subcellular location">
    <subcellularLocation>
        <location evidence="1">Cell membrane</location>
        <topology evidence="1">Multi-pass membrane protein</topology>
    </subcellularLocation>
</comment>
<feature type="transmembrane region" description="Helical" evidence="7">
    <location>
        <begin position="230"/>
        <end position="248"/>
    </location>
</feature>
<dbReference type="Pfam" id="PF01569">
    <property type="entry name" value="PAP2"/>
    <property type="match status" value="1"/>
</dbReference>
<dbReference type="InterPro" id="IPR000326">
    <property type="entry name" value="PAP2/HPO"/>
</dbReference>
<keyword evidence="5 7" id="KW-1133">Transmembrane helix</keyword>
<keyword evidence="4" id="KW-0378">Hydrolase</keyword>